<dbReference type="PROSITE" id="PS50109">
    <property type="entry name" value="HIS_KIN"/>
    <property type="match status" value="1"/>
</dbReference>
<evidence type="ECO:0000256" key="4">
    <source>
        <dbReference type="ARBA" id="ARBA00022777"/>
    </source>
</evidence>
<reference evidence="11" key="1">
    <citation type="submission" date="2018-06" db="EMBL/GenBank/DDBJ databases">
        <authorList>
            <person name="Zhirakovskaya E."/>
        </authorList>
    </citation>
    <scope>NUCLEOTIDE SEQUENCE</scope>
</reference>
<keyword evidence="7" id="KW-0472">Membrane</keyword>
<dbReference type="CDD" id="cd00130">
    <property type="entry name" value="PAS"/>
    <property type="match status" value="2"/>
</dbReference>
<evidence type="ECO:0000256" key="5">
    <source>
        <dbReference type="ARBA" id="ARBA00022840"/>
    </source>
</evidence>
<dbReference type="PANTHER" id="PTHR43065:SF42">
    <property type="entry name" value="TWO-COMPONENT SENSOR PPRA"/>
    <property type="match status" value="1"/>
</dbReference>
<dbReference type="InterPro" id="IPR003661">
    <property type="entry name" value="HisK_dim/P_dom"/>
</dbReference>
<dbReference type="EC" id="2.7.3.-" evidence="11"/>
<dbReference type="GO" id="GO:0005524">
    <property type="term" value="F:ATP binding"/>
    <property type="evidence" value="ECO:0007669"/>
    <property type="project" value="UniProtKB-KW"/>
</dbReference>
<dbReference type="Gene3D" id="1.10.287.130">
    <property type="match status" value="1"/>
</dbReference>
<dbReference type="Pfam" id="PF02518">
    <property type="entry name" value="HATPase_c"/>
    <property type="match status" value="1"/>
</dbReference>
<dbReference type="InterPro" id="IPR013767">
    <property type="entry name" value="PAS_fold"/>
</dbReference>
<evidence type="ECO:0000259" key="8">
    <source>
        <dbReference type="PROSITE" id="PS50109"/>
    </source>
</evidence>
<gene>
    <name evidence="11" type="ORF">MNBD_GAMMA09-2426</name>
</gene>
<dbReference type="Pfam" id="PF00072">
    <property type="entry name" value="Response_reg"/>
    <property type="match status" value="1"/>
</dbReference>
<feature type="domain" description="PAS" evidence="10">
    <location>
        <begin position="389"/>
        <end position="430"/>
    </location>
</feature>
<evidence type="ECO:0000313" key="11">
    <source>
        <dbReference type="EMBL" id="VAW68111.1"/>
    </source>
</evidence>
<dbReference type="PANTHER" id="PTHR43065">
    <property type="entry name" value="SENSOR HISTIDINE KINASE"/>
    <property type="match status" value="1"/>
</dbReference>
<evidence type="ECO:0000259" key="10">
    <source>
        <dbReference type="PROSITE" id="PS50112"/>
    </source>
</evidence>
<dbReference type="InterPro" id="IPR000014">
    <property type="entry name" value="PAS"/>
</dbReference>
<dbReference type="Gene3D" id="3.40.50.2300">
    <property type="match status" value="1"/>
</dbReference>
<evidence type="ECO:0000259" key="9">
    <source>
        <dbReference type="PROSITE" id="PS50110"/>
    </source>
</evidence>
<keyword evidence="7" id="KW-0812">Transmembrane</keyword>
<dbReference type="InterPro" id="IPR035965">
    <property type="entry name" value="PAS-like_dom_sf"/>
</dbReference>
<feature type="domain" description="Response regulatory" evidence="9">
    <location>
        <begin position="780"/>
        <end position="895"/>
    </location>
</feature>
<dbReference type="PROSITE" id="PS50110">
    <property type="entry name" value="RESPONSE_REGULATORY"/>
    <property type="match status" value="1"/>
</dbReference>
<dbReference type="EMBL" id="UOFI01000115">
    <property type="protein sequence ID" value="VAW68111.1"/>
    <property type="molecule type" value="Genomic_DNA"/>
</dbReference>
<evidence type="ECO:0000256" key="2">
    <source>
        <dbReference type="ARBA" id="ARBA00022679"/>
    </source>
</evidence>
<dbReference type="SUPFAM" id="SSF55874">
    <property type="entry name" value="ATPase domain of HSP90 chaperone/DNA topoisomerase II/histidine kinase"/>
    <property type="match status" value="1"/>
</dbReference>
<dbReference type="GO" id="GO:0000155">
    <property type="term" value="F:phosphorelay sensor kinase activity"/>
    <property type="evidence" value="ECO:0007669"/>
    <property type="project" value="InterPro"/>
</dbReference>
<evidence type="ECO:0000256" key="3">
    <source>
        <dbReference type="ARBA" id="ARBA00022741"/>
    </source>
</evidence>
<dbReference type="PROSITE" id="PS50112">
    <property type="entry name" value="PAS"/>
    <property type="match status" value="2"/>
</dbReference>
<dbReference type="Pfam" id="PF00512">
    <property type="entry name" value="HisKA"/>
    <property type="match status" value="1"/>
</dbReference>
<evidence type="ECO:0000256" key="1">
    <source>
        <dbReference type="ARBA" id="ARBA00022553"/>
    </source>
</evidence>
<dbReference type="Pfam" id="PF00989">
    <property type="entry name" value="PAS"/>
    <property type="match status" value="1"/>
</dbReference>
<dbReference type="SMART" id="SM00091">
    <property type="entry name" value="PAS"/>
    <property type="match status" value="2"/>
</dbReference>
<dbReference type="InterPro" id="IPR001789">
    <property type="entry name" value="Sig_transdc_resp-reg_receiver"/>
</dbReference>
<proteinExistence type="predicted"/>
<evidence type="ECO:0000256" key="7">
    <source>
        <dbReference type="SAM" id="Phobius"/>
    </source>
</evidence>
<keyword evidence="6" id="KW-0902">Two-component regulatory system</keyword>
<dbReference type="AlphaFoldDB" id="A0A3B0XKK9"/>
<dbReference type="SUPFAM" id="SSF55785">
    <property type="entry name" value="PYP-like sensor domain (PAS domain)"/>
    <property type="match status" value="2"/>
</dbReference>
<dbReference type="SMART" id="SM00387">
    <property type="entry name" value="HATPase_c"/>
    <property type="match status" value="1"/>
</dbReference>
<sequence>MKNKSQPSTAKAENLSAIKEFAIFSIIIWSILIIISIVLNLYQLRSQALDLATQEARANWNKDQVFRRWATRHGGLYVRPDERTPPNPFLSHLSDRDVVTTSGIKLTLMNPAYMMSQMTKEYDEMYGIKGRITGQVLLNPSNMPDPWELAALQRFDKGVKEVSELANIDGEPYMRLIRPMVMTPGCVPCHGHLGFKVGDIRGGVSVSIPIKPYLLAAESSRDVLVASNIGIWLLGLLAIALFTRRNIQRSVERQQVSDALSRSDNEWNYAMDFFEDVIYLTDMDDRVIRANQAFYEMTGQSPEQIINHPIGPVIHPGSEGEPCPVCDARSERRDEIITMEADDSCNPMGKPVEITVRTIRNKDDQPQGTLVGMHDLTRSREAAAELKEREQQISDLLNSTAEGIFGLDMEGNCTLANPACIKLLGYTGTDEFIGNNMHALIHYSYEGGEAYDVSQCPIYQSFKTGSKVHCDSEVFWKADGSSFEVEYWAYPIIRNNQVTGTVVTFIDISERLKTEKILRRSQKMDALGQLTGGIAHDFNNQLGVVSGYLEMLAENKTDNESAERWIAISEKATRRCIDLTRQLLNFSSLQQANTEVVDLIIEMNELKELIQLTVTPAVQVQYDIADEIWPIKTSRGELEDAVINLVINARDAMPEGGEILIEISNQVLDKCNFENQEGLEGDYVVVSVNDTGTGISKEIQEHIFDPFFTTKEIGKGTGLGMSMVYGYIKRNNGCINIYSQPGEGTRVSMCFPRSITITDTMEHDHNGATTRNKYRGENETILVVDDEPQLRDLAVEILQAQGYQTLVAENGNMAIEILQGDAKVDLLFCDVIMPGLNGYQVAEKVRQLRPELIIQLTSGLADVSAMTEQKPLTELNVLQKPYLRSSLIDCIAASLGH</sequence>
<feature type="transmembrane region" description="Helical" evidence="7">
    <location>
        <begin position="21"/>
        <end position="42"/>
    </location>
</feature>
<dbReference type="Gene3D" id="3.30.565.10">
    <property type="entry name" value="Histidine kinase-like ATPase, C-terminal domain"/>
    <property type="match status" value="1"/>
</dbReference>
<keyword evidence="3" id="KW-0547">Nucleotide-binding</keyword>
<dbReference type="GO" id="GO:0006355">
    <property type="term" value="P:regulation of DNA-templated transcription"/>
    <property type="evidence" value="ECO:0007669"/>
    <property type="project" value="InterPro"/>
</dbReference>
<dbReference type="InterPro" id="IPR036097">
    <property type="entry name" value="HisK_dim/P_sf"/>
</dbReference>
<dbReference type="CDD" id="cd00082">
    <property type="entry name" value="HisKA"/>
    <property type="match status" value="1"/>
</dbReference>
<dbReference type="SMART" id="SM00388">
    <property type="entry name" value="HisKA"/>
    <property type="match status" value="1"/>
</dbReference>
<dbReference type="SUPFAM" id="SSF52172">
    <property type="entry name" value="CheY-like"/>
    <property type="match status" value="1"/>
</dbReference>
<dbReference type="Gene3D" id="3.30.450.20">
    <property type="entry name" value="PAS domain"/>
    <property type="match status" value="2"/>
</dbReference>
<keyword evidence="4 11" id="KW-0418">Kinase</keyword>
<dbReference type="InterPro" id="IPR003594">
    <property type="entry name" value="HATPase_dom"/>
</dbReference>
<protein>
    <submittedName>
        <fullName evidence="11">Phytochrome, two-component sensor histidine kinase Cyanobacterial phytochrome B</fullName>
        <ecNumber evidence="11">2.7.3.-</ecNumber>
    </submittedName>
</protein>
<keyword evidence="5" id="KW-0067">ATP-binding</keyword>
<dbReference type="Pfam" id="PF13426">
    <property type="entry name" value="PAS_9"/>
    <property type="match status" value="1"/>
</dbReference>
<keyword evidence="2 11" id="KW-0808">Transferase</keyword>
<dbReference type="InterPro" id="IPR004358">
    <property type="entry name" value="Sig_transdc_His_kin-like_C"/>
</dbReference>
<name>A0A3B0XKK9_9ZZZZ</name>
<keyword evidence="1" id="KW-0597">Phosphoprotein</keyword>
<dbReference type="InterPro" id="IPR021796">
    <property type="entry name" value="Tll0287-like_dom"/>
</dbReference>
<dbReference type="InterPro" id="IPR005467">
    <property type="entry name" value="His_kinase_dom"/>
</dbReference>
<dbReference type="InterPro" id="IPR011006">
    <property type="entry name" value="CheY-like_superfamily"/>
</dbReference>
<dbReference type="SMART" id="SM00448">
    <property type="entry name" value="REC"/>
    <property type="match status" value="1"/>
</dbReference>
<dbReference type="SUPFAM" id="SSF47384">
    <property type="entry name" value="Homodimeric domain of signal transducing histidine kinase"/>
    <property type="match status" value="1"/>
</dbReference>
<dbReference type="InterPro" id="IPR036890">
    <property type="entry name" value="HATPase_C_sf"/>
</dbReference>
<evidence type="ECO:0000256" key="6">
    <source>
        <dbReference type="ARBA" id="ARBA00023012"/>
    </source>
</evidence>
<accession>A0A3B0XKK9</accession>
<dbReference type="Pfam" id="PF11845">
    <property type="entry name" value="Tll0287-like"/>
    <property type="match status" value="1"/>
</dbReference>
<feature type="domain" description="Histidine kinase" evidence="8">
    <location>
        <begin position="533"/>
        <end position="755"/>
    </location>
</feature>
<dbReference type="PRINTS" id="PR00344">
    <property type="entry name" value="BCTRLSENSOR"/>
</dbReference>
<organism evidence="11">
    <name type="scientific">hydrothermal vent metagenome</name>
    <dbReference type="NCBI Taxonomy" id="652676"/>
    <lineage>
        <taxon>unclassified sequences</taxon>
        <taxon>metagenomes</taxon>
        <taxon>ecological metagenomes</taxon>
    </lineage>
</organism>
<dbReference type="NCBIfam" id="TIGR00229">
    <property type="entry name" value="sensory_box"/>
    <property type="match status" value="2"/>
</dbReference>
<keyword evidence="7" id="KW-1133">Transmembrane helix</keyword>
<feature type="domain" description="PAS" evidence="10">
    <location>
        <begin position="263"/>
        <end position="316"/>
    </location>
</feature>